<dbReference type="Proteomes" id="UP000248646">
    <property type="component" value="Unassembled WGS sequence"/>
</dbReference>
<evidence type="ECO:0008006" key="3">
    <source>
        <dbReference type="Google" id="ProtNLM"/>
    </source>
</evidence>
<reference evidence="1 2" key="1">
    <citation type="submission" date="2018-06" db="EMBL/GenBank/DDBJ databases">
        <title>Genomic Encyclopedia of Type Strains, Phase IV (KMG-IV): sequencing the most valuable type-strain genomes for metagenomic binning, comparative biology and taxonomic classification.</title>
        <authorList>
            <person name="Goeker M."/>
        </authorList>
    </citation>
    <scope>NUCLEOTIDE SEQUENCE [LARGE SCALE GENOMIC DNA]</scope>
    <source>
        <strain evidence="1 2">DSM 5</strain>
    </source>
</reference>
<evidence type="ECO:0000313" key="1">
    <source>
        <dbReference type="EMBL" id="PZX07503.1"/>
    </source>
</evidence>
<protein>
    <recommendedName>
        <fullName evidence="3">rRNA methyltransferase</fullName>
    </recommendedName>
</protein>
<keyword evidence="2" id="KW-1185">Reference proteome</keyword>
<dbReference type="InterPro" id="IPR013321">
    <property type="entry name" value="Arc_rbn_hlx_hlx"/>
</dbReference>
<dbReference type="Gene3D" id="1.10.1220.10">
    <property type="entry name" value="Met repressor-like"/>
    <property type="match status" value="1"/>
</dbReference>
<evidence type="ECO:0000313" key="2">
    <source>
        <dbReference type="Proteomes" id="UP000248646"/>
    </source>
</evidence>
<dbReference type="OrthoDB" id="2437085at2"/>
<dbReference type="AlphaFoldDB" id="A0A2W7N695"/>
<dbReference type="EMBL" id="QKZI01000001">
    <property type="protein sequence ID" value="PZX07503.1"/>
    <property type="molecule type" value="Genomic_DNA"/>
</dbReference>
<sequence length="125" mass="14606">MWKLVNGKLVQSVDESRSEYKTRISAVLIQQLKLQAKESNTHIGYLLESGFENILNEDAIIFDKKNRPKDRVDFRTTCDKDILNKLKIFAKKNTLNLNDVIEASVAYIDKSKVKNVDWRYRTEIQ</sequence>
<gene>
    <name evidence="1" type="ORF">C7437_101620</name>
</gene>
<organism evidence="1 2">
    <name type="scientific">Psychrobacillus insolitus</name>
    <dbReference type="NCBI Taxonomy" id="1461"/>
    <lineage>
        <taxon>Bacteria</taxon>
        <taxon>Bacillati</taxon>
        <taxon>Bacillota</taxon>
        <taxon>Bacilli</taxon>
        <taxon>Bacillales</taxon>
        <taxon>Bacillaceae</taxon>
        <taxon>Psychrobacillus</taxon>
    </lineage>
</organism>
<proteinExistence type="predicted"/>
<dbReference type="RefSeq" id="WP_111438147.1">
    <property type="nucleotide sequence ID" value="NZ_QKZI01000001.1"/>
</dbReference>
<comment type="caution">
    <text evidence="1">The sequence shown here is derived from an EMBL/GenBank/DDBJ whole genome shotgun (WGS) entry which is preliminary data.</text>
</comment>
<accession>A0A2W7N695</accession>
<dbReference type="GO" id="GO:0006355">
    <property type="term" value="P:regulation of DNA-templated transcription"/>
    <property type="evidence" value="ECO:0007669"/>
    <property type="project" value="InterPro"/>
</dbReference>
<name>A0A2W7N695_9BACI</name>